<evidence type="ECO:0000259" key="1">
    <source>
        <dbReference type="Pfam" id="PF00535"/>
    </source>
</evidence>
<dbReference type="PANTHER" id="PTHR22916">
    <property type="entry name" value="GLYCOSYLTRANSFERASE"/>
    <property type="match status" value="1"/>
</dbReference>
<dbReference type="InterPro" id="IPR029044">
    <property type="entry name" value="Nucleotide-diphossugar_trans"/>
</dbReference>
<dbReference type="EMBL" id="BLAG01000018">
    <property type="protein sequence ID" value="GES33237.1"/>
    <property type="molecule type" value="Genomic_DNA"/>
</dbReference>
<comment type="caution">
    <text evidence="2">The sequence shown here is derived from an EMBL/GenBank/DDBJ whole genome shotgun (WGS) entry which is preliminary data.</text>
</comment>
<proteinExistence type="predicted"/>
<reference evidence="2 3" key="1">
    <citation type="submission" date="2019-10" db="EMBL/GenBank/DDBJ databases">
        <title>Whole genome shotgun sequence of Streptomyces angustmyceticus NBRC 3934.</title>
        <authorList>
            <person name="Hosoyama A."/>
            <person name="Ichikawa N."/>
            <person name="Kimura A."/>
            <person name="Kitahashi Y."/>
            <person name="Komaki H."/>
            <person name="Uohara A."/>
        </authorList>
    </citation>
    <scope>NUCLEOTIDE SEQUENCE [LARGE SCALE GENOMIC DNA]</scope>
    <source>
        <strain evidence="2 3">NBRC 3934</strain>
    </source>
</reference>
<evidence type="ECO:0000313" key="3">
    <source>
        <dbReference type="Proteomes" id="UP000325598"/>
    </source>
</evidence>
<dbReference type="InterPro" id="IPR001173">
    <property type="entry name" value="Glyco_trans_2-like"/>
</dbReference>
<feature type="domain" description="Glycosyltransferase 2-like" evidence="1">
    <location>
        <begin position="13"/>
        <end position="64"/>
    </location>
</feature>
<gene>
    <name evidence="2" type="ORF">San01_57250</name>
</gene>
<dbReference type="CDD" id="cd00761">
    <property type="entry name" value="Glyco_tranf_GTA_type"/>
    <property type="match status" value="1"/>
</dbReference>
<dbReference type="Proteomes" id="UP000325598">
    <property type="component" value="Unassembled WGS sequence"/>
</dbReference>
<dbReference type="Pfam" id="PF00535">
    <property type="entry name" value="Glycos_transf_2"/>
    <property type="match status" value="1"/>
</dbReference>
<keyword evidence="3" id="KW-1185">Reference proteome</keyword>
<accession>A0A5J4LGE0</accession>
<dbReference type="AlphaFoldDB" id="A0A5J4LGE0"/>
<dbReference type="Gene3D" id="3.90.550.10">
    <property type="entry name" value="Spore Coat Polysaccharide Biosynthesis Protein SpsA, Chain A"/>
    <property type="match status" value="1"/>
</dbReference>
<dbReference type="PANTHER" id="PTHR22916:SF3">
    <property type="entry name" value="UDP-GLCNAC:BETAGAL BETA-1,3-N-ACETYLGLUCOSAMINYLTRANSFERASE-LIKE PROTEIN 1"/>
    <property type="match status" value="1"/>
</dbReference>
<protein>
    <recommendedName>
        <fullName evidence="1">Glycosyltransferase 2-like domain-containing protein</fullName>
    </recommendedName>
</protein>
<organism evidence="2 3">
    <name type="scientific">Streptomyces angustmyceticus</name>
    <dbReference type="NCBI Taxonomy" id="285578"/>
    <lineage>
        <taxon>Bacteria</taxon>
        <taxon>Bacillati</taxon>
        <taxon>Actinomycetota</taxon>
        <taxon>Actinomycetes</taxon>
        <taxon>Kitasatosporales</taxon>
        <taxon>Streptomycetaceae</taxon>
        <taxon>Streptomyces</taxon>
    </lineage>
</organism>
<evidence type="ECO:0000313" key="2">
    <source>
        <dbReference type="EMBL" id="GES33237.1"/>
    </source>
</evidence>
<dbReference type="SUPFAM" id="SSF53448">
    <property type="entry name" value="Nucleotide-diphospho-sugar transferases"/>
    <property type="match status" value="1"/>
</dbReference>
<sequence>MPETGPGSAPCFSVIVPVFNVQGYLRACLDSLLAQDFTDFEVIAVDDRSPDLSGEILAEYAARDRG</sequence>
<name>A0A5J4LGE0_9ACTN</name>
<dbReference type="GO" id="GO:0016758">
    <property type="term" value="F:hexosyltransferase activity"/>
    <property type="evidence" value="ECO:0007669"/>
    <property type="project" value="UniProtKB-ARBA"/>
</dbReference>